<keyword evidence="4" id="KW-0732">Signal</keyword>
<dbReference type="GO" id="GO:0048046">
    <property type="term" value="C:apoplast"/>
    <property type="evidence" value="ECO:0007669"/>
    <property type="project" value="UniProtKB-SubCell"/>
</dbReference>
<dbReference type="Proteomes" id="UP000623129">
    <property type="component" value="Unassembled WGS sequence"/>
</dbReference>
<protein>
    <recommendedName>
        <fullName evidence="4">Dirigent protein</fullName>
    </recommendedName>
</protein>
<keyword evidence="6" id="KW-1185">Reference proteome</keyword>
<evidence type="ECO:0000313" key="6">
    <source>
        <dbReference type="Proteomes" id="UP000623129"/>
    </source>
</evidence>
<feature type="chain" id="PRO_5033108704" description="Dirigent protein" evidence="4">
    <location>
        <begin position="27"/>
        <end position="195"/>
    </location>
</feature>
<evidence type="ECO:0000256" key="3">
    <source>
        <dbReference type="ARBA" id="ARBA00022525"/>
    </source>
</evidence>
<comment type="function">
    <text evidence="4">Dirigent proteins impart stereoselectivity on the phenoxy radical-coupling reaction, yielding optically active lignans from two molecules of coniferyl alcohol in the biosynthesis of lignans, flavonolignans, and alkaloids and thus plays a central role in plant secondary metabolism.</text>
</comment>
<evidence type="ECO:0000256" key="1">
    <source>
        <dbReference type="ARBA" id="ARBA00010746"/>
    </source>
</evidence>
<name>A0A833RDB9_9POAL</name>
<comment type="subunit">
    <text evidence="2 4">Homodimer.</text>
</comment>
<dbReference type="PANTHER" id="PTHR46215:SF17">
    <property type="entry name" value="DIRIGENT PROTEIN"/>
    <property type="match status" value="1"/>
</dbReference>
<evidence type="ECO:0000313" key="5">
    <source>
        <dbReference type="EMBL" id="KAF3337758.1"/>
    </source>
</evidence>
<accession>A0A833RDB9</accession>
<dbReference type="AlphaFoldDB" id="A0A833RDB9"/>
<feature type="signal peptide" evidence="4">
    <location>
        <begin position="1"/>
        <end position="26"/>
    </location>
</feature>
<dbReference type="Pfam" id="PF03018">
    <property type="entry name" value="Dirigent"/>
    <property type="match status" value="1"/>
</dbReference>
<comment type="subcellular location">
    <subcellularLocation>
        <location evidence="4">Secreted</location>
        <location evidence="4">Extracellular space</location>
        <location evidence="4">Apoplast</location>
    </subcellularLocation>
</comment>
<keyword evidence="3 4" id="KW-0964">Secreted</keyword>
<comment type="caution">
    <text evidence="5">The sequence shown here is derived from an EMBL/GenBank/DDBJ whole genome shotgun (WGS) entry which is preliminary data.</text>
</comment>
<dbReference type="InterPro" id="IPR044859">
    <property type="entry name" value="Allene_oxi_cyc_Dirigent"/>
</dbReference>
<reference evidence="5" key="1">
    <citation type="submission" date="2020-01" db="EMBL/GenBank/DDBJ databases">
        <title>Genome sequence of Kobresia littledalei, the first chromosome-level genome in the family Cyperaceae.</title>
        <authorList>
            <person name="Qu G."/>
        </authorList>
    </citation>
    <scope>NUCLEOTIDE SEQUENCE</scope>
    <source>
        <strain evidence="5">C.B.Clarke</strain>
        <tissue evidence="5">Leaf</tissue>
    </source>
</reference>
<evidence type="ECO:0000256" key="2">
    <source>
        <dbReference type="ARBA" id="ARBA00011738"/>
    </source>
</evidence>
<dbReference type="OrthoDB" id="1685727at2759"/>
<dbReference type="Gene3D" id="2.40.480.10">
    <property type="entry name" value="Allene oxide cyclase-like"/>
    <property type="match status" value="1"/>
</dbReference>
<sequence>MESEDHIKKHSISWLVLSILVTFNLGTSTARQGSLDPDGKITFYITDTVPLTPHHVKPEGLFKGQGQIDPSASFLTFLTPPHALETGKLKFINQELQGEREIGTPLIGQVEGVHVTSLGDNTSSILALEASFASTIGKSKDSLRFFGVYRADVASQIAVVGGTGKYDEASGFAIVKGGGREESSNNNFGFTVYLK</sequence>
<evidence type="ECO:0000256" key="4">
    <source>
        <dbReference type="RuleBase" id="RU363099"/>
    </source>
</evidence>
<organism evidence="5 6">
    <name type="scientific">Carex littledalei</name>
    <dbReference type="NCBI Taxonomy" id="544730"/>
    <lineage>
        <taxon>Eukaryota</taxon>
        <taxon>Viridiplantae</taxon>
        <taxon>Streptophyta</taxon>
        <taxon>Embryophyta</taxon>
        <taxon>Tracheophyta</taxon>
        <taxon>Spermatophyta</taxon>
        <taxon>Magnoliopsida</taxon>
        <taxon>Liliopsida</taxon>
        <taxon>Poales</taxon>
        <taxon>Cyperaceae</taxon>
        <taxon>Cyperoideae</taxon>
        <taxon>Cariceae</taxon>
        <taxon>Carex</taxon>
        <taxon>Carex subgen. Euthyceras</taxon>
    </lineage>
</organism>
<dbReference type="InterPro" id="IPR004265">
    <property type="entry name" value="Dirigent"/>
</dbReference>
<proteinExistence type="inferred from homology"/>
<dbReference type="GO" id="GO:0009699">
    <property type="term" value="P:phenylpropanoid biosynthetic process"/>
    <property type="evidence" value="ECO:0007669"/>
    <property type="project" value="UniProtKB-ARBA"/>
</dbReference>
<gene>
    <name evidence="5" type="ORF">FCM35_KLT18345</name>
</gene>
<dbReference type="PANTHER" id="PTHR46215">
    <property type="entry name" value="DIRIGENT PROTEIN 24-RELATED"/>
    <property type="match status" value="1"/>
</dbReference>
<comment type="similarity">
    <text evidence="1 4">Belongs to the plant dirigent protein family.</text>
</comment>
<dbReference type="EMBL" id="SWLB01000006">
    <property type="protein sequence ID" value="KAF3337758.1"/>
    <property type="molecule type" value="Genomic_DNA"/>
</dbReference>
<keyword evidence="4" id="KW-0052">Apoplast</keyword>